<reference evidence="1" key="1">
    <citation type="journal article" date="2015" name="Nature">
        <title>Complex archaea that bridge the gap between prokaryotes and eukaryotes.</title>
        <authorList>
            <person name="Spang A."/>
            <person name="Saw J.H."/>
            <person name="Jorgensen S.L."/>
            <person name="Zaremba-Niedzwiedzka K."/>
            <person name="Martijn J."/>
            <person name="Lind A.E."/>
            <person name="van Eijk R."/>
            <person name="Schleper C."/>
            <person name="Guy L."/>
            <person name="Ettema T.J."/>
        </authorList>
    </citation>
    <scope>NUCLEOTIDE SEQUENCE</scope>
</reference>
<accession>A0A0F9EAS3</accession>
<comment type="caution">
    <text evidence="1">The sequence shown here is derived from an EMBL/GenBank/DDBJ whole genome shotgun (WGS) entry which is preliminary data.</text>
</comment>
<protein>
    <submittedName>
        <fullName evidence="1">Uncharacterized protein</fullName>
    </submittedName>
</protein>
<dbReference type="EMBL" id="LAZR01028228">
    <property type="protein sequence ID" value="KKL63271.1"/>
    <property type="molecule type" value="Genomic_DNA"/>
</dbReference>
<dbReference type="AlphaFoldDB" id="A0A0F9EAS3"/>
<evidence type="ECO:0000313" key="1">
    <source>
        <dbReference type="EMBL" id="KKL63271.1"/>
    </source>
</evidence>
<organism evidence="1">
    <name type="scientific">marine sediment metagenome</name>
    <dbReference type="NCBI Taxonomy" id="412755"/>
    <lineage>
        <taxon>unclassified sequences</taxon>
        <taxon>metagenomes</taxon>
        <taxon>ecological metagenomes</taxon>
    </lineage>
</organism>
<gene>
    <name evidence="1" type="ORF">LCGC14_2176760</name>
</gene>
<name>A0A0F9EAS3_9ZZZZ</name>
<sequence>MPIRTNTIVTPLTGGFFNIDGNTLEIGPFSNPFGNTNFVLTLIAATALSTITSVSLIDNISTNLIYSDVNKKNMFFIEQFVVNTDYVISNSILDAKNFSMMISIPNNFNINILYTGAPTVPASTSMLIVTGS</sequence>
<proteinExistence type="predicted"/>